<dbReference type="PANTHER" id="PTHR32309:SF13">
    <property type="entry name" value="FERRIC ENTEROBACTIN TRANSPORT PROTEIN FEPE"/>
    <property type="match status" value="1"/>
</dbReference>
<dbReference type="PANTHER" id="PTHR32309">
    <property type="entry name" value="TYROSINE-PROTEIN KINASE"/>
    <property type="match status" value="1"/>
</dbReference>
<sequence>MDRLHTAIAKARASRDGAGAPRAPGAARVPKASGPGAAWSTLPELRVSADVLDEHLLVAHRPGPDATAFDLMRTNLLRQLNEHGWTRVAITSPGAGCGKTTVALNLAFSLARLSDIRVLVLEMDLRRPTMVRALGMDRKPNFSAALAGTDTPEAHLIRWGENLAFGVTSTPVQSPSELLSSDRAADVVDAIEAAYRPTVILFDMPPMMAGDDTLAFLDQVDCALLIAAADDTPINQIEQCGKDLAAYAPVLGVVLNKCRLVDTNDAYYG</sequence>
<evidence type="ECO:0000313" key="6">
    <source>
        <dbReference type="Proteomes" id="UP000282002"/>
    </source>
</evidence>
<keyword evidence="1" id="KW-0547">Nucleotide-binding</keyword>
<feature type="region of interest" description="Disordered" evidence="3">
    <location>
        <begin position="1"/>
        <end position="35"/>
    </location>
</feature>
<dbReference type="CDD" id="cd05387">
    <property type="entry name" value="BY-kinase"/>
    <property type="match status" value="1"/>
</dbReference>
<evidence type="ECO:0000313" key="5">
    <source>
        <dbReference type="EMBL" id="AZL60486.1"/>
    </source>
</evidence>
<dbReference type="GO" id="GO:0004713">
    <property type="term" value="F:protein tyrosine kinase activity"/>
    <property type="evidence" value="ECO:0007669"/>
    <property type="project" value="TreeGrafter"/>
</dbReference>
<dbReference type="RefSeq" id="WP_125326678.1">
    <property type="nucleotide sequence ID" value="NZ_CP034328.1"/>
</dbReference>
<proteinExistence type="predicted"/>
<protein>
    <submittedName>
        <fullName evidence="5">Chromosome partitioning protein</fullName>
    </submittedName>
</protein>
<evidence type="ECO:0000256" key="3">
    <source>
        <dbReference type="SAM" id="MobiDB-lite"/>
    </source>
</evidence>
<dbReference type="InterPro" id="IPR002586">
    <property type="entry name" value="CobQ/CobB/MinD/ParA_Nub-bd_dom"/>
</dbReference>
<dbReference type="InterPro" id="IPR050445">
    <property type="entry name" value="Bact_polysacc_biosynth/exp"/>
</dbReference>
<dbReference type="Pfam" id="PF01656">
    <property type="entry name" value="CbiA"/>
    <property type="match status" value="1"/>
</dbReference>
<evidence type="ECO:0000256" key="2">
    <source>
        <dbReference type="ARBA" id="ARBA00022840"/>
    </source>
</evidence>
<dbReference type="GO" id="GO:0005886">
    <property type="term" value="C:plasma membrane"/>
    <property type="evidence" value="ECO:0007669"/>
    <property type="project" value="TreeGrafter"/>
</dbReference>
<gene>
    <name evidence="5" type="ORF">EI545_17640</name>
</gene>
<evidence type="ECO:0000256" key="1">
    <source>
        <dbReference type="ARBA" id="ARBA00022741"/>
    </source>
</evidence>
<dbReference type="InterPro" id="IPR027417">
    <property type="entry name" value="P-loop_NTPase"/>
</dbReference>
<dbReference type="EMBL" id="CP034328">
    <property type="protein sequence ID" value="AZL60486.1"/>
    <property type="molecule type" value="Genomic_DNA"/>
</dbReference>
<dbReference type="OrthoDB" id="9775724at2"/>
<reference evidence="5 6" key="1">
    <citation type="submission" date="2018-12" db="EMBL/GenBank/DDBJ databases">
        <title>Complete genome sequencing of Tabrizicola sp. K13M18.</title>
        <authorList>
            <person name="Bae J.-W."/>
        </authorList>
    </citation>
    <scope>NUCLEOTIDE SEQUENCE [LARGE SCALE GENOMIC DNA]</scope>
    <source>
        <strain evidence="5 6">K13M18</strain>
    </source>
</reference>
<dbReference type="AlphaFoldDB" id="A0A3S8UA64"/>
<dbReference type="KEGG" id="taw:EI545_17640"/>
<dbReference type="SUPFAM" id="SSF52540">
    <property type="entry name" value="P-loop containing nucleoside triphosphate hydrolases"/>
    <property type="match status" value="1"/>
</dbReference>
<dbReference type="InterPro" id="IPR005702">
    <property type="entry name" value="Wzc-like_C"/>
</dbReference>
<dbReference type="Proteomes" id="UP000282002">
    <property type="component" value="Chromosome"/>
</dbReference>
<keyword evidence="6" id="KW-1185">Reference proteome</keyword>
<accession>A0A3S8UA64</accession>
<organism evidence="5 6">
    <name type="scientific">Tabrizicola piscis</name>
    <dbReference type="NCBI Taxonomy" id="2494374"/>
    <lineage>
        <taxon>Bacteria</taxon>
        <taxon>Pseudomonadati</taxon>
        <taxon>Pseudomonadota</taxon>
        <taxon>Alphaproteobacteria</taxon>
        <taxon>Rhodobacterales</taxon>
        <taxon>Paracoccaceae</taxon>
        <taxon>Tabrizicola</taxon>
    </lineage>
</organism>
<name>A0A3S8UA64_9RHOB</name>
<evidence type="ECO:0000259" key="4">
    <source>
        <dbReference type="Pfam" id="PF01656"/>
    </source>
</evidence>
<feature type="domain" description="CobQ/CobB/MinD/ParA nucleotide binding" evidence="4">
    <location>
        <begin position="88"/>
        <end position="259"/>
    </location>
</feature>
<keyword evidence="2" id="KW-0067">ATP-binding</keyword>
<dbReference type="Gene3D" id="3.40.50.300">
    <property type="entry name" value="P-loop containing nucleotide triphosphate hydrolases"/>
    <property type="match status" value="1"/>
</dbReference>
<feature type="compositionally biased region" description="Low complexity" evidence="3">
    <location>
        <begin position="16"/>
        <end position="32"/>
    </location>
</feature>